<accession>A0A820M2W5</accession>
<protein>
    <recommendedName>
        <fullName evidence="1">PX domain-containing protein</fullName>
    </recommendedName>
</protein>
<dbReference type="Gene3D" id="3.30.1520.10">
    <property type="entry name" value="Phox-like domain"/>
    <property type="match status" value="1"/>
</dbReference>
<feature type="domain" description="PX" evidence="1">
    <location>
        <begin position="73"/>
        <end position="199"/>
    </location>
</feature>
<feature type="non-terminal residue" evidence="3">
    <location>
        <position position="1"/>
    </location>
</feature>
<reference evidence="3" key="1">
    <citation type="submission" date="2021-02" db="EMBL/GenBank/DDBJ databases">
        <authorList>
            <person name="Nowell W R."/>
        </authorList>
    </citation>
    <scope>NUCLEOTIDE SEQUENCE</scope>
</reference>
<proteinExistence type="predicted"/>
<evidence type="ECO:0000313" key="3">
    <source>
        <dbReference type="EMBL" id="CAF4367393.1"/>
    </source>
</evidence>
<organism evidence="3 4">
    <name type="scientific">Adineta steineri</name>
    <dbReference type="NCBI Taxonomy" id="433720"/>
    <lineage>
        <taxon>Eukaryota</taxon>
        <taxon>Metazoa</taxon>
        <taxon>Spiralia</taxon>
        <taxon>Gnathifera</taxon>
        <taxon>Rotifera</taxon>
        <taxon>Eurotatoria</taxon>
        <taxon>Bdelloidea</taxon>
        <taxon>Adinetida</taxon>
        <taxon>Adinetidae</taxon>
        <taxon>Adineta</taxon>
    </lineage>
</organism>
<dbReference type="PROSITE" id="PS50195">
    <property type="entry name" value="PX"/>
    <property type="match status" value="1"/>
</dbReference>
<dbReference type="Proteomes" id="UP000663891">
    <property type="component" value="Unassembled WGS sequence"/>
</dbReference>
<dbReference type="AlphaFoldDB" id="A0A820M2W5"/>
<gene>
    <name evidence="3" type="ORF">OKA104_LOCUS49653</name>
    <name evidence="2" type="ORF">VCS650_LOCUS43739</name>
</gene>
<dbReference type="Pfam" id="PF00787">
    <property type="entry name" value="PX"/>
    <property type="match status" value="1"/>
</dbReference>
<dbReference type="EMBL" id="CAJOAY010023587">
    <property type="protein sequence ID" value="CAF4367393.1"/>
    <property type="molecule type" value="Genomic_DNA"/>
</dbReference>
<dbReference type="SUPFAM" id="SSF64268">
    <property type="entry name" value="PX domain"/>
    <property type="match status" value="1"/>
</dbReference>
<comment type="caution">
    <text evidence="3">The sequence shown here is derived from an EMBL/GenBank/DDBJ whole genome shotgun (WGS) entry which is preliminary data.</text>
</comment>
<dbReference type="GO" id="GO:0035091">
    <property type="term" value="F:phosphatidylinositol binding"/>
    <property type="evidence" value="ECO:0007669"/>
    <property type="project" value="InterPro"/>
</dbReference>
<evidence type="ECO:0000259" key="1">
    <source>
        <dbReference type="PROSITE" id="PS50195"/>
    </source>
</evidence>
<dbReference type="InterPro" id="IPR036871">
    <property type="entry name" value="PX_dom_sf"/>
</dbReference>
<name>A0A820M2W5_9BILA</name>
<dbReference type="EMBL" id="CAJNON010004652">
    <property type="protein sequence ID" value="CAF1532120.1"/>
    <property type="molecule type" value="Genomic_DNA"/>
</dbReference>
<evidence type="ECO:0000313" key="4">
    <source>
        <dbReference type="Proteomes" id="UP000663881"/>
    </source>
</evidence>
<sequence>YSQNPNFNDDEFVQFFQGRLRNIPPQLLQNVGLYAQQQYPSSTMITTNTPYQIQPSNPVQQDSVPNFKSQLKSRPRLQDEIDIPSFHHEHGHDRFTIRLNIREIVPRHDGQWSVSHTFDEFNQLHHQLEKRCAIPSFPSHHHSLLHRSQHNQEQRRQDLEIYIKQLYVYVSPYEYPEFDLFLLMELHVNQLIKQAEIEWKIHEQQTAMP</sequence>
<dbReference type="InterPro" id="IPR001683">
    <property type="entry name" value="PX_dom"/>
</dbReference>
<evidence type="ECO:0000313" key="2">
    <source>
        <dbReference type="EMBL" id="CAF1532120.1"/>
    </source>
</evidence>
<feature type="non-terminal residue" evidence="3">
    <location>
        <position position="209"/>
    </location>
</feature>
<dbReference type="Proteomes" id="UP000663881">
    <property type="component" value="Unassembled WGS sequence"/>
</dbReference>